<dbReference type="PROSITE" id="PS51257">
    <property type="entry name" value="PROKAR_LIPOPROTEIN"/>
    <property type="match status" value="1"/>
</dbReference>
<keyword evidence="2" id="KW-0732">Signal</keyword>
<feature type="chain" id="PRO_5032412402" evidence="2">
    <location>
        <begin position="23"/>
        <end position="284"/>
    </location>
</feature>
<dbReference type="EMBL" id="JABCJF010000010">
    <property type="protein sequence ID" value="NMR35696.1"/>
    <property type="molecule type" value="Genomic_DNA"/>
</dbReference>
<name>A0A848N5N5_9FLAO</name>
<dbReference type="InterPro" id="IPR036249">
    <property type="entry name" value="Thioredoxin-like_sf"/>
</dbReference>
<gene>
    <name evidence="3" type="ORF">HIO71_16075</name>
</gene>
<feature type="signal peptide" evidence="2">
    <location>
        <begin position="1"/>
        <end position="22"/>
    </location>
</feature>
<dbReference type="AlphaFoldDB" id="A0A848N5N5"/>
<protein>
    <submittedName>
        <fullName evidence="3">Omp28-related outer membrane protein</fullName>
    </submittedName>
</protein>
<evidence type="ECO:0000313" key="3">
    <source>
        <dbReference type="EMBL" id="NMR35696.1"/>
    </source>
</evidence>
<evidence type="ECO:0000313" key="4">
    <source>
        <dbReference type="Proteomes" id="UP000548067"/>
    </source>
</evidence>
<dbReference type="SUPFAM" id="SSF52833">
    <property type="entry name" value="Thioredoxin-like"/>
    <property type="match status" value="1"/>
</dbReference>
<feature type="compositionally biased region" description="Pro residues" evidence="1">
    <location>
        <begin position="33"/>
        <end position="44"/>
    </location>
</feature>
<proteinExistence type="predicted"/>
<accession>A0A848N5N5</accession>
<comment type="caution">
    <text evidence="3">The sequence shown here is derived from an EMBL/GenBank/DDBJ whole genome shotgun (WGS) entry which is preliminary data.</text>
</comment>
<dbReference type="Pfam" id="PF11551">
    <property type="entry name" value="Omp28"/>
    <property type="match status" value="1"/>
</dbReference>
<reference evidence="3 4" key="1">
    <citation type="submission" date="2020-04" db="EMBL/GenBank/DDBJ databases">
        <title>Genome analysis and antimicrobial resistance characteristics of Chryseobacterium aquaticum isolated from farmed salmonids.</title>
        <authorList>
            <person name="Saticioglu I.B."/>
            <person name="Duman M."/>
            <person name="Altun S."/>
        </authorList>
    </citation>
    <scope>NUCLEOTIDE SEQUENCE [LARGE SCALE GENOMIC DNA]</scope>
    <source>
        <strain evidence="3 4">C-174</strain>
    </source>
</reference>
<organism evidence="3 4">
    <name type="scientific">Chryseobacterium aquaticum</name>
    <dbReference type="NCBI Taxonomy" id="452084"/>
    <lineage>
        <taxon>Bacteria</taxon>
        <taxon>Pseudomonadati</taxon>
        <taxon>Bacteroidota</taxon>
        <taxon>Flavobacteriia</taxon>
        <taxon>Flavobacteriales</taxon>
        <taxon>Weeksellaceae</taxon>
        <taxon>Chryseobacterium group</taxon>
        <taxon>Chryseobacterium</taxon>
    </lineage>
</organism>
<dbReference type="InterPro" id="IPR013783">
    <property type="entry name" value="Ig-like_fold"/>
</dbReference>
<sequence>MKKAFSILAISALFFTSCSSGAEEETTNSTPVPMTPSTPAPSNPIPSSGRFVKNVLIEDFTGTWCGYCPRVSYAIQNVLNQNISAVPVTVHRSNGTLTDPFHFQPATPLMSQLNIVDAPTAILDRKEEWTNEVTNSNQVKNLTGLNAQLGIAMSSSIQNNTINMNVHTKFGANMSNLKLVVYVLENDLLYNQVNYTSYYGGASVIQNFDNDYVLRASLTNVLGDNITGSTNTGNIYTKNFTVPVPSNISNASKLTFVAFVLDSTGKVINVRSSAPNVTQTFQEQ</sequence>
<dbReference type="Proteomes" id="UP000548067">
    <property type="component" value="Unassembled WGS sequence"/>
</dbReference>
<dbReference type="RefSeq" id="WP_169322211.1">
    <property type="nucleotide sequence ID" value="NZ_JABCJF010000010.1"/>
</dbReference>
<evidence type="ECO:0000256" key="2">
    <source>
        <dbReference type="SAM" id="SignalP"/>
    </source>
</evidence>
<dbReference type="Gene3D" id="2.60.40.10">
    <property type="entry name" value="Immunoglobulins"/>
    <property type="match status" value="1"/>
</dbReference>
<evidence type="ECO:0000256" key="1">
    <source>
        <dbReference type="SAM" id="MobiDB-lite"/>
    </source>
</evidence>
<feature type="region of interest" description="Disordered" evidence="1">
    <location>
        <begin position="22"/>
        <end position="46"/>
    </location>
</feature>
<dbReference type="InterPro" id="IPR021615">
    <property type="entry name" value="Omp28"/>
</dbReference>